<feature type="compositionally biased region" description="Polar residues" evidence="1">
    <location>
        <begin position="154"/>
        <end position="166"/>
    </location>
</feature>
<dbReference type="Pfam" id="PF13103">
    <property type="entry name" value="TonB_2"/>
    <property type="match status" value="1"/>
</dbReference>
<dbReference type="PANTHER" id="PTHR33446:SF2">
    <property type="entry name" value="PROTEIN TONB"/>
    <property type="match status" value="1"/>
</dbReference>
<dbReference type="PANTHER" id="PTHR33446">
    <property type="entry name" value="PROTEIN TONB-RELATED"/>
    <property type="match status" value="1"/>
</dbReference>
<evidence type="ECO:0000313" key="3">
    <source>
        <dbReference type="EMBL" id="TLS67574.1"/>
    </source>
</evidence>
<proteinExistence type="predicted"/>
<evidence type="ECO:0000313" key="4">
    <source>
        <dbReference type="Proteomes" id="UP000306585"/>
    </source>
</evidence>
<dbReference type="RefSeq" id="WP_138239007.1">
    <property type="nucleotide sequence ID" value="NZ_VBRY01000005.1"/>
</dbReference>
<dbReference type="Gene3D" id="3.30.1150.10">
    <property type="match status" value="1"/>
</dbReference>
<dbReference type="Proteomes" id="UP000306585">
    <property type="component" value="Unassembled WGS sequence"/>
</dbReference>
<keyword evidence="2" id="KW-0812">Transmembrane</keyword>
<dbReference type="SUPFAM" id="SSF74653">
    <property type="entry name" value="TolA/TonB C-terminal domain"/>
    <property type="match status" value="1"/>
</dbReference>
<evidence type="ECO:0000256" key="1">
    <source>
        <dbReference type="SAM" id="MobiDB-lite"/>
    </source>
</evidence>
<comment type="caution">
    <text evidence="3">The sequence shown here is derived from an EMBL/GenBank/DDBJ whole genome shotgun (WGS) entry which is preliminary data.</text>
</comment>
<feature type="region of interest" description="Disordered" evidence="1">
    <location>
        <begin position="64"/>
        <end position="166"/>
    </location>
</feature>
<gene>
    <name evidence="3" type="ORF">FEF65_06565</name>
</gene>
<keyword evidence="4" id="KW-1185">Reference proteome</keyword>
<sequence length="272" mass="30253">MSPSRTARQPRISADLSKSDLLFALLLHAVVLAVIVVLAFWQQRHPDEPLKRIEVMMISSRQLADMEQQARKATKQVKQHKPTESRPPKPAPEKPKPAPRPKPQAKPVLKLEEKPKPATKPKPAEPPKQAEKVRSEKKKKVKADENFDPFAPVASSTDSKANTTTTRRTELADLAGKQLSSNEMERYIGMMQAAVQEHWKVPASAATTIDPLVEMELAADGSVVAVKIVESSGNELLDASLIRAIHAAAPFQLPAEQFEFFRVNHLRFHPIK</sequence>
<name>A0A5R9GWV9_9PROT</name>
<dbReference type="AlphaFoldDB" id="A0A5R9GWV9"/>
<reference evidence="3 4" key="1">
    <citation type="journal article" date="2019" name="Appl. Environ. Microbiol.">
        <title>Environmental Evidence and Genomic Insight of Iron-oxidizing Bacteria Preference Towards More Corrosion Resistant Stainless Steel at Higher Salinities.</title>
        <authorList>
            <person name="Garrison C.E."/>
            <person name="Price K.A."/>
            <person name="Field E.K."/>
        </authorList>
    </citation>
    <scope>NUCLEOTIDE SEQUENCE [LARGE SCALE GENOMIC DNA]</scope>
    <source>
        <strain evidence="3 4">P3</strain>
    </source>
</reference>
<accession>A0A5R9GWV9</accession>
<keyword evidence="2" id="KW-0472">Membrane</keyword>
<feature type="compositionally biased region" description="Basic and acidic residues" evidence="1">
    <location>
        <begin position="81"/>
        <end position="96"/>
    </location>
</feature>
<keyword evidence="2" id="KW-1133">Transmembrane helix</keyword>
<feature type="compositionally biased region" description="Basic and acidic residues" evidence="1">
    <location>
        <begin position="109"/>
        <end position="134"/>
    </location>
</feature>
<dbReference type="EMBL" id="VBRY01000005">
    <property type="protein sequence ID" value="TLS67574.1"/>
    <property type="molecule type" value="Genomic_DNA"/>
</dbReference>
<evidence type="ECO:0000256" key="2">
    <source>
        <dbReference type="SAM" id="Phobius"/>
    </source>
</evidence>
<dbReference type="GO" id="GO:0031992">
    <property type="term" value="F:energy transducer activity"/>
    <property type="evidence" value="ECO:0007669"/>
    <property type="project" value="TreeGrafter"/>
</dbReference>
<dbReference type="GO" id="GO:0098797">
    <property type="term" value="C:plasma membrane protein complex"/>
    <property type="evidence" value="ECO:0007669"/>
    <property type="project" value="TreeGrafter"/>
</dbReference>
<protein>
    <submittedName>
        <fullName evidence="3">TonB C-terminal domain-containing protein</fullName>
    </submittedName>
</protein>
<dbReference type="InterPro" id="IPR051045">
    <property type="entry name" value="TonB-dependent_transducer"/>
</dbReference>
<feature type="transmembrane region" description="Helical" evidence="2">
    <location>
        <begin position="21"/>
        <end position="41"/>
    </location>
</feature>
<organism evidence="3 4">
    <name type="scientific">Mariprofundus erugo</name>
    <dbReference type="NCBI Taxonomy" id="2528639"/>
    <lineage>
        <taxon>Bacteria</taxon>
        <taxon>Pseudomonadati</taxon>
        <taxon>Pseudomonadota</taxon>
        <taxon>Candidatius Mariprofundia</taxon>
        <taxon>Mariprofundales</taxon>
        <taxon>Mariprofundaceae</taxon>
        <taxon>Mariprofundus</taxon>
    </lineage>
</organism>